<dbReference type="AlphaFoldDB" id="A0A4Y7TS92"/>
<feature type="compositionally biased region" description="Pro residues" evidence="1">
    <location>
        <begin position="296"/>
        <end position="306"/>
    </location>
</feature>
<feature type="compositionally biased region" description="Basic residues" evidence="1">
    <location>
        <begin position="318"/>
        <end position="328"/>
    </location>
</feature>
<feature type="compositionally biased region" description="Basic residues" evidence="1">
    <location>
        <begin position="78"/>
        <end position="92"/>
    </location>
</feature>
<feature type="compositionally biased region" description="Acidic residues" evidence="1">
    <location>
        <begin position="282"/>
        <end position="293"/>
    </location>
</feature>
<feature type="region of interest" description="Disordered" evidence="1">
    <location>
        <begin position="232"/>
        <end position="328"/>
    </location>
</feature>
<name>A0A4Y7TS92_COPMI</name>
<feature type="compositionally biased region" description="Polar residues" evidence="1">
    <location>
        <begin position="141"/>
        <end position="151"/>
    </location>
</feature>
<sequence length="388" mass="39874">MAITTKRPPPSHPLSANRDAAIEITSSPDPEPIEEPRPATRSRSTAKRTATATANPVGSGLASPPPSPPFQSATTPKPKPKPTPKPRARPVVKKLAAFPENVVVLSDSSDDEKVTDMSASPATTNGTTKERALKDGEELNGVSNGVENGMSNGKDVPKGTTDESSGYGVGAGSNGTDGAGGNANGKGKAPATRKFSANFDFDSEEGDGGPSLAATKPNMNAKGKIKASFSAAHAYDDSDSDEDGPFSTSRRPVHPLEPSQPLDTPTVDVDGNATGPAKEPTPFDDDFYTDDEGPGVVPPAPQPPVPAAQLSPADVRRQRGGRRCSSRCGRRARWDASTASTLCPAHPSTGATGEGESNLAASIAFSSSHASTSIASEANSSVPFSFSF</sequence>
<feature type="compositionally biased region" description="Gly residues" evidence="1">
    <location>
        <begin position="167"/>
        <end position="184"/>
    </location>
</feature>
<evidence type="ECO:0000313" key="2">
    <source>
        <dbReference type="EMBL" id="TEB37057.1"/>
    </source>
</evidence>
<evidence type="ECO:0000313" key="3">
    <source>
        <dbReference type="Proteomes" id="UP000298030"/>
    </source>
</evidence>
<feature type="compositionally biased region" description="Basic and acidic residues" evidence="1">
    <location>
        <begin position="128"/>
        <end position="137"/>
    </location>
</feature>
<protein>
    <submittedName>
        <fullName evidence="2">Uncharacterized protein</fullName>
    </submittedName>
</protein>
<feature type="region of interest" description="Disordered" evidence="1">
    <location>
        <begin position="1"/>
        <end position="219"/>
    </location>
</feature>
<feature type="compositionally biased region" description="Polar residues" evidence="1">
    <location>
        <begin position="117"/>
        <end position="127"/>
    </location>
</feature>
<keyword evidence="3" id="KW-1185">Reference proteome</keyword>
<organism evidence="2 3">
    <name type="scientific">Coprinellus micaceus</name>
    <name type="common">Glistening ink-cap mushroom</name>
    <name type="synonym">Coprinus micaceus</name>
    <dbReference type="NCBI Taxonomy" id="71717"/>
    <lineage>
        <taxon>Eukaryota</taxon>
        <taxon>Fungi</taxon>
        <taxon>Dikarya</taxon>
        <taxon>Basidiomycota</taxon>
        <taxon>Agaricomycotina</taxon>
        <taxon>Agaricomycetes</taxon>
        <taxon>Agaricomycetidae</taxon>
        <taxon>Agaricales</taxon>
        <taxon>Agaricineae</taxon>
        <taxon>Psathyrellaceae</taxon>
        <taxon>Coprinellus</taxon>
    </lineage>
</organism>
<accession>A0A4Y7TS92</accession>
<dbReference type="EMBL" id="QPFP01000005">
    <property type="protein sequence ID" value="TEB37057.1"/>
    <property type="molecule type" value="Genomic_DNA"/>
</dbReference>
<reference evidence="2 3" key="1">
    <citation type="journal article" date="2019" name="Nat. Ecol. Evol.">
        <title>Megaphylogeny resolves global patterns of mushroom evolution.</title>
        <authorList>
            <person name="Varga T."/>
            <person name="Krizsan K."/>
            <person name="Foldi C."/>
            <person name="Dima B."/>
            <person name="Sanchez-Garcia M."/>
            <person name="Sanchez-Ramirez S."/>
            <person name="Szollosi G.J."/>
            <person name="Szarkandi J.G."/>
            <person name="Papp V."/>
            <person name="Albert L."/>
            <person name="Andreopoulos W."/>
            <person name="Angelini C."/>
            <person name="Antonin V."/>
            <person name="Barry K.W."/>
            <person name="Bougher N.L."/>
            <person name="Buchanan P."/>
            <person name="Buyck B."/>
            <person name="Bense V."/>
            <person name="Catcheside P."/>
            <person name="Chovatia M."/>
            <person name="Cooper J."/>
            <person name="Damon W."/>
            <person name="Desjardin D."/>
            <person name="Finy P."/>
            <person name="Geml J."/>
            <person name="Haridas S."/>
            <person name="Hughes K."/>
            <person name="Justo A."/>
            <person name="Karasinski D."/>
            <person name="Kautmanova I."/>
            <person name="Kiss B."/>
            <person name="Kocsube S."/>
            <person name="Kotiranta H."/>
            <person name="LaButti K.M."/>
            <person name="Lechner B.E."/>
            <person name="Liimatainen K."/>
            <person name="Lipzen A."/>
            <person name="Lukacs Z."/>
            <person name="Mihaltcheva S."/>
            <person name="Morgado L.N."/>
            <person name="Niskanen T."/>
            <person name="Noordeloos M.E."/>
            <person name="Ohm R.A."/>
            <person name="Ortiz-Santana B."/>
            <person name="Ovrebo C."/>
            <person name="Racz N."/>
            <person name="Riley R."/>
            <person name="Savchenko A."/>
            <person name="Shiryaev A."/>
            <person name="Soop K."/>
            <person name="Spirin V."/>
            <person name="Szebenyi C."/>
            <person name="Tomsovsky M."/>
            <person name="Tulloss R.E."/>
            <person name="Uehling J."/>
            <person name="Grigoriev I.V."/>
            <person name="Vagvolgyi C."/>
            <person name="Papp T."/>
            <person name="Martin F.M."/>
            <person name="Miettinen O."/>
            <person name="Hibbett D.S."/>
            <person name="Nagy L.G."/>
        </authorList>
    </citation>
    <scope>NUCLEOTIDE SEQUENCE [LARGE SCALE GENOMIC DNA]</scope>
    <source>
        <strain evidence="2 3">FP101781</strain>
    </source>
</reference>
<dbReference type="Proteomes" id="UP000298030">
    <property type="component" value="Unassembled WGS sequence"/>
</dbReference>
<evidence type="ECO:0000256" key="1">
    <source>
        <dbReference type="SAM" id="MobiDB-lite"/>
    </source>
</evidence>
<gene>
    <name evidence="2" type="ORF">FA13DRAFT_1787313</name>
</gene>
<feature type="compositionally biased region" description="Low complexity" evidence="1">
    <location>
        <begin position="39"/>
        <end position="54"/>
    </location>
</feature>
<proteinExistence type="predicted"/>
<comment type="caution">
    <text evidence="2">The sequence shown here is derived from an EMBL/GenBank/DDBJ whole genome shotgun (WGS) entry which is preliminary data.</text>
</comment>